<dbReference type="GO" id="GO:0043565">
    <property type="term" value="F:sequence-specific DNA binding"/>
    <property type="evidence" value="ECO:0007669"/>
    <property type="project" value="InterPro"/>
</dbReference>
<dbReference type="PROSITE" id="PS00041">
    <property type="entry name" value="HTH_ARAC_FAMILY_1"/>
    <property type="match status" value="1"/>
</dbReference>
<evidence type="ECO:0000313" key="6">
    <source>
        <dbReference type="Proteomes" id="UP000403266"/>
    </source>
</evidence>
<dbReference type="InterPro" id="IPR035418">
    <property type="entry name" value="AraC-bd_2"/>
</dbReference>
<dbReference type="OrthoDB" id="7285481at2"/>
<keyword evidence="1" id="KW-0805">Transcription regulation</keyword>
<dbReference type="SUPFAM" id="SSF46689">
    <property type="entry name" value="Homeodomain-like"/>
    <property type="match status" value="2"/>
</dbReference>
<keyword evidence="3" id="KW-0804">Transcription</keyword>
<evidence type="ECO:0000256" key="2">
    <source>
        <dbReference type="ARBA" id="ARBA00023125"/>
    </source>
</evidence>
<dbReference type="EMBL" id="VOSK01000015">
    <property type="protein sequence ID" value="MPR25029.1"/>
    <property type="molecule type" value="Genomic_DNA"/>
</dbReference>
<dbReference type="Pfam" id="PF14525">
    <property type="entry name" value="AraC_binding_2"/>
    <property type="match status" value="1"/>
</dbReference>
<dbReference type="PROSITE" id="PS01124">
    <property type="entry name" value="HTH_ARAC_FAMILY_2"/>
    <property type="match status" value="1"/>
</dbReference>
<evidence type="ECO:0000256" key="3">
    <source>
        <dbReference type="ARBA" id="ARBA00023163"/>
    </source>
</evidence>
<protein>
    <submittedName>
        <fullName evidence="5">AraC family transcriptional regulator</fullName>
    </submittedName>
</protein>
<dbReference type="InterPro" id="IPR018060">
    <property type="entry name" value="HTH_AraC"/>
</dbReference>
<name>A0A5N7MFB8_9HYPH</name>
<dbReference type="Pfam" id="PF12833">
    <property type="entry name" value="HTH_18"/>
    <property type="match status" value="1"/>
</dbReference>
<dbReference type="GO" id="GO:0003700">
    <property type="term" value="F:DNA-binding transcription factor activity"/>
    <property type="evidence" value="ECO:0007669"/>
    <property type="project" value="InterPro"/>
</dbReference>
<dbReference type="SMART" id="SM00342">
    <property type="entry name" value="HTH_ARAC"/>
    <property type="match status" value="1"/>
</dbReference>
<dbReference type="Gene3D" id="1.10.10.60">
    <property type="entry name" value="Homeodomain-like"/>
    <property type="match status" value="1"/>
</dbReference>
<reference evidence="5 6" key="1">
    <citation type="journal article" date="2019" name="Syst. Appl. Microbiol.">
        <title>Microvirga tunisiensis sp. nov., a root nodule symbiotic bacterium isolated from Lupinus micranthus and L. luteus grown in Northern Tunisia.</title>
        <authorList>
            <person name="Msaddak A."/>
            <person name="Rejili M."/>
            <person name="Duran D."/>
            <person name="Mars M."/>
            <person name="Palacios J.M."/>
            <person name="Ruiz-Argueso T."/>
            <person name="Rey L."/>
            <person name="Imperial J."/>
        </authorList>
    </citation>
    <scope>NUCLEOTIDE SEQUENCE [LARGE SCALE GENOMIC DNA]</scope>
    <source>
        <strain evidence="5 6">Lmie10</strain>
    </source>
</reference>
<comment type="caution">
    <text evidence="5">The sequence shown here is derived from an EMBL/GenBank/DDBJ whole genome shotgun (WGS) entry which is preliminary data.</text>
</comment>
<gene>
    <name evidence="5" type="ORF">FS320_07225</name>
</gene>
<evidence type="ECO:0000256" key="1">
    <source>
        <dbReference type="ARBA" id="ARBA00023015"/>
    </source>
</evidence>
<keyword evidence="2" id="KW-0238">DNA-binding</keyword>
<sequence length="347" mass="38225">MEKTPPKGGDASGAKPAAHAGSVVDLVIRTTELDEMEDLTNSLISSHRLRPLTSEGVFDSTLQIHGVQDFCGFTISYGRSVEGRLEDVSPDERMAFVMAPKGTGQLTLNRQEFRMSGERGVVFPTGPLKILNHSDDCEISVLLMNRHKAAEQCARLLARDLDQDLQFDTGFDLNSANGQSWVRLFKYATAELANPHSLFRSVAAARQQLEQTVLTGFLLSQTHTYSEALLRPQSAAAPFYVRRAEAFIEAHFSEPLSLADIAAQAGVSARSLQNGFQNFRNMTPMAFLRAVRLQRVHRMLLTADPGFARVTEIALACGFNHMGEFASAYRCTFGETPRETLVRARAG</sequence>
<proteinExistence type="predicted"/>
<dbReference type="InterPro" id="IPR050204">
    <property type="entry name" value="AraC_XylS_family_regulators"/>
</dbReference>
<dbReference type="PANTHER" id="PTHR46796">
    <property type="entry name" value="HTH-TYPE TRANSCRIPTIONAL ACTIVATOR RHAS-RELATED"/>
    <property type="match status" value="1"/>
</dbReference>
<dbReference type="AlphaFoldDB" id="A0A5N7MFB8"/>
<keyword evidence="6" id="KW-1185">Reference proteome</keyword>
<accession>A0A5N7MFB8</accession>
<dbReference type="InterPro" id="IPR009057">
    <property type="entry name" value="Homeodomain-like_sf"/>
</dbReference>
<feature type="domain" description="HTH araC/xylS-type" evidence="4">
    <location>
        <begin position="242"/>
        <end position="343"/>
    </location>
</feature>
<dbReference type="PANTHER" id="PTHR46796:SF12">
    <property type="entry name" value="HTH-TYPE DNA-BINDING TRANSCRIPTIONAL ACTIVATOR EUTR"/>
    <property type="match status" value="1"/>
</dbReference>
<dbReference type="Proteomes" id="UP000403266">
    <property type="component" value="Unassembled WGS sequence"/>
</dbReference>
<evidence type="ECO:0000313" key="5">
    <source>
        <dbReference type="EMBL" id="MPR25029.1"/>
    </source>
</evidence>
<evidence type="ECO:0000259" key="4">
    <source>
        <dbReference type="PROSITE" id="PS01124"/>
    </source>
</evidence>
<organism evidence="5 6">
    <name type="scientific">Microvirga tunisiensis</name>
    <dbReference type="NCBI Taxonomy" id="2108360"/>
    <lineage>
        <taxon>Bacteria</taxon>
        <taxon>Pseudomonadati</taxon>
        <taxon>Pseudomonadota</taxon>
        <taxon>Alphaproteobacteria</taxon>
        <taxon>Hyphomicrobiales</taxon>
        <taxon>Methylobacteriaceae</taxon>
        <taxon>Microvirga</taxon>
    </lineage>
</organism>
<dbReference type="InterPro" id="IPR018062">
    <property type="entry name" value="HTH_AraC-typ_CS"/>
</dbReference>